<reference evidence="3" key="1">
    <citation type="journal article" date="2013" name="Genome Announc.">
        <title>Draft genome sequence of the ascomycete Phaeoacremonium aleophilum strain UCR-PA7, a causal agent of the esca disease complex in grapevines.</title>
        <authorList>
            <person name="Blanco-Ulate B."/>
            <person name="Rolshausen P."/>
            <person name="Cantu D."/>
        </authorList>
    </citation>
    <scope>NUCLEOTIDE SEQUENCE [LARGE SCALE GENOMIC DNA]</scope>
    <source>
        <strain evidence="3">UCR-PA7</strain>
    </source>
</reference>
<dbReference type="EMBL" id="KB933356">
    <property type="protein sequence ID" value="EON96177.1"/>
    <property type="molecule type" value="Genomic_DNA"/>
</dbReference>
<dbReference type="eggNOG" id="ENOG502T3IU">
    <property type="taxonomic scope" value="Eukaryota"/>
</dbReference>
<name>R8BA72_PHAM7</name>
<dbReference type="Proteomes" id="UP000014074">
    <property type="component" value="Unassembled WGS sequence"/>
</dbReference>
<dbReference type="KEGG" id="tmn:UCRPA7_8332"/>
<dbReference type="GeneID" id="19329173"/>
<feature type="compositionally biased region" description="Basic residues" evidence="1">
    <location>
        <begin position="191"/>
        <end position="200"/>
    </location>
</feature>
<dbReference type="HOGENOM" id="CLU_1262295_0_0_1"/>
<protein>
    <submittedName>
        <fullName evidence="2">Uncharacterized protein</fullName>
    </submittedName>
</protein>
<accession>R8BA72</accession>
<evidence type="ECO:0000313" key="2">
    <source>
        <dbReference type="EMBL" id="EON96177.1"/>
    </source>
</evidence>
<dbReference type="AlphaFoldDB" id="R8BA72"/>
<proteinExistence type="predicted"/>
<evidence type="ECO:0000313" key="3">
    <source>
        <dbReference type="Proteomes" id="UP000014074"/>
    </source>
</evidence>
<organism evidence="2 3">
    <name type="scientific">Phaeoacremonium minimum (strain UCR-PA7)</name>
    <name type="common">Esca disease fungus</name>
    <name type="synonym">Togninia minima</name>
    <dbReference type="NCBI Taxonomy" id="1286976"/>
    <lineage>
        <taxon>Eukaryota</taxon>
        <taxon>Fungi</taxon>
        <taxon>Dikarya</taxon>
        <taxon>Ascomycota</taxon>
        <taxon>Pezizomycotina</taxon>
        <taxon>Sordariomycetes</taxon>
        <taxon>Sordariomycetidae</taxon>
        <taxon>Togniniales</taxon>
        <taxon>Togniniaceae</taxon>
        <taxon>Phaeoacremonium</taxon>
    </lineage>
</organism>
<sequence>MPSNYRTTAAFKWYEQGAADGMRPSRLPEYETDGQGRVQVAVGEKYCRASDDDGETLCPNRKAWSSLGALKKHIKVAHGLEVAPSVQGSLTSFEDNKMAKFYRDMYRLATGEDVELSTPRKAKAVAADKEALLALPLKENGTPDFDKMKNATGRACPPPSYATDCVVWRAHRHPDLGADEEISVAVPRPSSTRRNRRVSRARAATPPLGVSPLAGNGNN</sequence>
<feature type="region of interest" description="Disordered" evidence="1">
    <location>
        <begin position="186"/>
        <end position="219"/>
    </location>
</feature>
<dbReference type="OrthoDB" id="4732339at2759"/>
<dbReference type="RefSeq" id="XP_007919038.1">
    <property type="nucleotide sequence ID" value="XM_007920847.1"/>
</dbReference>
<evidence type="ECO:0000256" key="1">
    <source>
        <dbReference type="SAM" id="MobiDB-lite"/>
    </source>
</evidence>
<gene>
    <name evidence="2" type="ORF">UCRPA7_8332</name>
</gene>
<keyword evidence="3" id="KW-1185">Reference proteome</keyword>